<dbReference type="InterPro" id="IPR004597">
    <property type="entry name" value="Tag"/>
</dbReference>
<gene>
    <name evidence="1" type="primary">tag</name>
    <name evidence="1" type="ORF">Hsar01_00198</name>
</gene>
<dbReference type="EMBL" id="BAABRI010000001">
    <property type="protein sequence ID" value="GAA5480993.1"/>
    <property type="molecule type" value="Genomic_DNA"/>
</dbReference>
<dbReference type="Pfam" id="PF03352">
    <property type="entry name" value="Adenine_glyco"/>
    <property type="match status" value="1"/>
</dbReference>
<proteinExistence type="predicted"/>
<comment type="caution">
    <text evidence="1">The sequence shown here is derived from an EMBL/GenBank/DDBJ whole genome shotgun (WGS) entry which is preliminary data.</text>
</comment>
<name>A0ABP9UMK5_9BACT</name>
<dbReference type="InterPro" id="IPR005019">
    <property type="entry name" value="Adenine_glyco"/>
</dbReference>
<organism evidence="1 2">
    <name type="scientific">Haloferula sargassicola</name>
    <dbReference type="NCBI Taxonomy" id="490096"/>
    <lineage>
        <taxon>Bacteria</taxon>
        <taxon>Pseudomonadati</taxon>
        <taxon>Verrucomicrobiota</taxon>
        <taxon>Verrucomicrobiia</taxon>
        <taxon>Verrucomicrobiales</taxon>
        <taxon>Verrucomicrobiaceae</taxon>
        <taxon>Haloferula</taxon>
    </lineage>
</organism>
<dbReference type="Gene3D" id="1.10.340.30">
    <property type="entry name" value="Hypothetical protein, domain 2"/>
    <property type="match status" value="1"/>
</dbReference>
<evidence type="ECO:0000313" key="2">
    <source>
        <dbReference type="Proteomes" id="UP001476282"/>
    </source>
</evidence>
<protein>
    <submittedName>
        <fullName evidence="1">DNA-3-methyladenine glycosylase 1</fullName>
    </submittedName>
</protein>
<dbReference type="Proteomes" id="UP001476282">
    <property type="component" value="Unassembled WGS sequence"/>
</dbReference>
<evidence type="ECO:0000313" key="1">
    <source>
        <dbReference type="EMBL" id="GAA5480993.1"/>
    </source>
</evidence>
<accession>A0ABP9UMK5</accession>
<dbReference type="NCBIfam" id="TIGR00624">
    <property type="entry name" value="tag"/>
    <property type="match status" value="1"/>
</dbReference>
<sequence length="180" mass="20832">MQRCPWVPEDKPLYVEYHDTEWGVPSRDAGHLFEMICLEGAQAGLSWWTVLQKRERYREVFHQFDPEKMARMTDRQLEKLLEDPGIIRHRGKVLAFRQNARAWLELDDPVEWLWSFVGGEPIVKRPRSMGDYAATSAESDAMSKALRKAGFNFVGSTTLYAFMQAVGMVDEHSRDCFKGS</sequence>
<dbReference type="PANTHER" id="PTHR30037:SF4">
    <property type="entry name" value="DNA-3-METHYLADENINE GLYCOSYLASE I"/>
    <property type="match status" value="1"/>
</dbReference>
<dbReference type="InterPro" id="IPR011257">
    <property type="entry name" value="DNA_glycosylase"/>
</dbReference>
<dbReference type="RefSeq" id="WP_353565149.1">
    <property type="nucleotide sequence ID" value="NZ_BAABRI010000001.1"/>
</dbReference>
<dbReference type="SUPFAM" id="SSF48150">
    <property type="entry name" value="DNA-glycosylase"/>
    <property type="match status" value="1"/>
</dbReference>
<dbReference type="PANTHER" id="PTHR30037">
    <property type="entry name" value="DNA-3-METHYLADENINE GLYCOSYLASE 1"/>
    <property type="match status" value="1"/>
</dbReference>
<keyword evidence="2" id="KW-1185">Reference proteome</keyword>
<dbReference type="InterPro" id="IPR052891">
    <property type="entry name" value="DNA-3mA_glycosylase"/>
</dbReference>
<reference evidence="1 2" key="1">
    <citation type="submission" date="2024-02" db="EMBL/GenBank/DDBJ databases">
        <title>Haloferula sargassicola NBRC 104335.</title>
        <authorList>
            <person name="Ichikawa N."/>
            <person name="Katano-Makiyama Y."/>
            <person name="Hidaka K."/>
        </authorList>
    </citation>
    <scope>NUCLEOTIDE SEQUENCE [LARGE SCALE GENOMIC DNA]</scope>
    <source>
        <strain evidence="1 2">NBRC 104335</strain>
    </source>
</reference>